<name>A0AA86NMU5_9EUKA</name>
<evidence type="ECO:0000313" key="2">
    <source>
        <dbReference type="EMBL" id="CAL5990174.1"/>
    </source>
</evidence>
<sequence length="474" mass="55504">MEEIVEKVFDSKAQVISHDQIQNFNTIISSQLQSNDDQVLRKLNSIQREQIVHYLVRNFTTLRISAHQVSDFIITCISVNHSQNNNTSSLFSVLKSFFYNQKQVLLSHISLLMAIERRLTSKLEPLESICKVRTLIENKIVLKGLSLHVLCYNFIARQNNQREILINGQESMMLKMKLKIVTQPQMQVYHEKVKHCVFMLHAYLNGLQPIQVHGIKSEDIIQCLNTIQEVSENMSDHVFAIDDIVYEIAPTNPNTPEINEFEIKYINLFQYKAYSYYMKDDLQYSDILQHEKFIQSVNKLKEVNQIVSDSSNVNNQIFFPLAVDNTIVYQNVQIKSLFHYCSMFGHQINCVFPDINQFGSPFDRFALPNRVYFTPSLSNQFIYLNQGSNKIWFKQCPVDLFFQQYSNCKVDRITAQITVFAAFDNKLSKIFEDKNQFDNYYIAKVIMCAQNLRMKSIAKILKEKFKKRLQTFQM</sequence>
<accession>A0AA86NMU5</accession>
<gene>
    <name evidence="1" type="ORF">HINF_LOCUS10104</name>
    <name evidence="2" type="ORF">HINF_LOCUS11222</name>
</gene>
<organism evidence="1">
    <name type="scientific">Hexamita inflata</name>
    <dbReference type="NCBI Taxonomy" id="28002"/>
    <lineage>
        <taxon>Eukaryota</taxon>
        <taxon>Metamonada</taxon>
        <taxon>Diplomonadida</taxon>
        <taxon>Hexamitidae</taxon>
        <taxon>Hexamitinae</taxon>
        <taxon>Hexamita</taxon>
    </lineage>
</organism>
<reference evidence="2 3" key="2">
    <citation type="submission" date="2024-07" db="EMBL/GenBank/DDBJ databases">
        <authorList>
            <person name="Akdeniz Z."/>
        </authorList>
    </citation>
    <scope>NUCLEOTIDE SEQUENCE [LARGE SCALE GENOMIC DNA]</scope>
</reference>
<evidence type="ECO:0000313" key="3">
    <source>
        <dbReference type="Proteomes" id="UP001642409"/>
    </source>
</evidence>
<reference evidence="1" key="1">
    <citation type="submission" date="2023-06" db="EMBL/GenBank/DDBJ databases">
        <authorList>
            <person name="Kurt Z."/>
        </authorList>
    </citation>
    <scope>NUCLEOTIDE SEQUENCE</scope>
</reference>
<protein>
    <submittedName>
        <fullName evidence="2">Hypothetical_protein</fullName>
    </submittedName>
</protein>
<keyword evidence="3" id="KW-1185">Reference proteome</keyword>
<dbReference type="EMBL" id="CAXDID020000024">
    <property type="protein sequence ID" value="CAL5990174.1"/>
    <property type="molecule type" value="Genomic_DNA"/>
</dbReference>
<comment type="caution">
    <text evidence="1">The sequence shown here is derived from an EMBL/GenBank/DDBJ whole genome shotgun (WGS) entry which is preliminary data.</text>
</comment>
<dbReference type="AlphaFoldDB" id="A0AA86NMU5"/>
<proteinExistence type="predicted"/>
<evidence type="ECO:0000313" key="1">
    <source>
        <dbReference type="EMBL" id="CAI9922459.1"/>
    </source>
</evidence>
<dbReference type="EMBL" id="CATOUU010000248">
    <property type="protein sequence ID" value="CAI9922459.1"/>
    <property type="molecule type" value="Genomic_DNA"/>
</dbReference>
<dbReference type="Proteomes" id="UP001642409">
    <property type="component" value="Unassembled WGS sequence"/>
</dbReference>